<evidence type="ECO:0000313" key="2">
    <source>
        <dbReference type="EMBL" id="RED92798.1"/>
    </source>
</evidence>
<dbReference type="Proteomes" id="UP000256779">
    <property type="component" value="Unassembled WGS sequence"/>
</dbReference>
<evidence type="ECO:0000256" key="1">
    <source>
        <dbReference type="SAM" id="Coils"/>
    </source>
</evidence>
<keyword evidence="1" id="KW-0175">Coiled coil</keyword>
<dbReference type="Pfam" id="PF03993">
    <property type="entry name" value="DUF349"/>
    <property type="match status" value="2"/>
</dbReference>
<dbReference type="EMBL" id="QREG01000028">
    <property type="protein sequence ID" value="RED92798.1"/>
    <property type="molecule type" value="Genomic_DNA"/>
</dbReference>
<dbReference type="AlphaFoldDB" id="A0A3D9KYY4"/>
<dbReference type="OrthoDB" id="977295at2"/>
<gene>
    <name evidence="2" type="ORF">C7460_12815</name>
</gene>
<name>A0A3D9KYY4_MARFU</name>
<organism evidence="2 3">
    <name type="scientific">Marinoscillum furvescens DSM 4134</name>
    <dbReference type="NCBI Taxonomy" id="1122208"/>
    <lineage>
        <taxon>Bacteria</taxon>
        <taxon>Pseudomonadati</taxon>
        <taxon>Bacteroidota</taxon>
        <taxon>Cytophagia</taxon>
        <taxon>Cytophagales</taxon>
        <taxon>Reichenbachiellaceae</taxon>
        <taxon>Marinoscillum</taxon>
    </lineage>
</organism>
<proteinExistence type="predicted"/>
<dbReference type="InterPro" id="IPR007139">
    <property type="entry name" value="DUF349"/>
</dbReference>
<keyword evidence="3" id="KW-1185">Reference proteome</keyword>
<accession>A0A3D9KYY4</accession>
<comment type="caution">
    <text evidence="2">The sequence shown here is derived from an EMBL/GenBank/DDBJ whole genome shotgun (WGS) entry which is preliminary data.</text>
</comment>
<evidence type="ECO:0000313" key="3">
    <source>
        <dbReference type="Proteomes" id="UP000256779"/>
    </source>
</evidence>
<reference evidence="2 3" key="1">
    <citation type="submission" date="2018-07" db="EMBL/GenBank/DDBJ databases">
        <title>Genomic Encyclopedia of Type Strains, Phase IV (KMG-IV): sequencing the most valuable type-strain genomes for metagenomic binning, comparative biology and taxonomic classification.</title>
        <authorList>
            <person name="Goeker M."/>
        </authorList>
    </citation>
    <scope>NUCLEOTIDE SEQUENCE [LARGE SCALE GENOMIC DNA]</scope>
    <source>
        <strain evidence="2 3">DSM 4134</strain>
    </source>
</reference>
<dbReference type="RefSeq" id="WP_115870091.1">
    <property type="nucleotide sequence ID" value="NZ_QREG01000028.1"/>
</dbReference>
<feature type="coiled-coil region" evidence="1">
    <location>
        <begin position="40"/>
        <end position="67"/>
    </location>
</feature>
<protein>
    <submittedName>
        <fullName evidence="2">Uncharacterized protein DUF349</fullName>
    </submittedName>
</protein>
<sequence>MSAKEIPFGKIKENKIYLNPWGPHDEREIGEVREDEATSIKYFEDKYIELEAKVTKVEDDIESSQNKGSFLMKLLHLKELLTRHDGLGDYPALLERLEKQEVLLQDIIEKNREKNTEIKTALLDEVKAAAEKINWKEATAEIHDIKERWIKTGNAKEEDQERLEEEFWGVIDAFFEKKKRFYEDKKRLGDKRVREYEQLVNRAQNLANLRGKERFDEVKALKAEWKEIGNVPKTQYVPLLKAFNYALKPKVSPRPRPQGRPQQPSIDFAEVNQVLNEFLSGERPYNFKELDALRNKLKAYRPHEPQLKQLRKEAFATIQLLMERDFVDKLANKRFSNFGEMDKVKKTQIRIGVLEELISRDQADLEKYQENSANFAPSSGNMLSMVEKKLMQQQNKIAVKTRLLEMLKADK</sequence>